<evidence type="ECO:0000313" key="2">
    <source>
        <dbReference type="EMBL" id="NYF50879.1"/>
    </source>
</evidence>
<dbReference type="PANTHER" id="PTHR43881:SF1">
    <property type="entry name" value="GAMMA-GLUTAMYLTRANSPEPTIDASE (AFU_ORTHOLOGUE AFUA_4G13580)"/>
    <property type="match status" value="1"/>
</dbReference>
<dbReference type="EC" id="2.3.2.2" evidence="2"/>
<keyword evidence="2" id="KW-0808">Transferase</keyword>
<dbReference type="InterPro" id="IPR029055">
    <property type="entry name" value="Ntn_hydrolases_N"/>
</dbReference>
<dbReference type="Pfam" id="PF01019">
    <property type="entry name" value="G_glu_transpept"/>
    <property type="match status" value="1"/>
</dbReference>
<dbReference type="Gene3D" id="3.60.20.40">
    <property type="match status" value="1"/>
</dbReference>
<organism evidence="2 3">
    <name type="scientific">Tunturiibacter lichenicola</name>
    <dbReference type="NCBI Taxonomy" id="2051959"/>
    <lineage>
        <taxon>Bacteria</taxon>
        <taxon>Pseudomonadati</taxon>
        <taxon>Acidobacteriota</taxon>
        <taxon>Terriglobia</taxon>
        <taxon>Terriglobales</taxon>
        <taxon>Acidobacteriaceae</taxon>
        <taxon>Tunturiibacter</taxon>
    </lineage>
</organism>
<proteinExistence type="predicted"/>
<keyword evidence="2" id="KW-0378">Hydrolase</keyword>
<dbReference type="InterPro" id="IPR043138">
    <property type="entry name" value="GGT_lsub"/>
</dbReference>
<sequence length="613" mass="65812">MRRRSFIASLPLVAAGSLSRMQPSLGQSPAGKPEEGSTPKFQPAGAERFIRPDVHAGDRVSGASFASRSAVMGCSGAAGTAHPLATLTAIEILKKGGSAIDAAVAANACLGFLEPTSSGIGGDCYAMIWDPKLSKVVGLAGSGRSPKSLTLETARARAKNGALPPLGAVTVSTPGALDAWWTLHQRYGKLKWAELFEPAIHLAESGVPVPQIIGYYIKRNLAAFTRPGSGVEETANALHTWAPNGKAPGEGDVFRNPDLARTYRLIAEGGRDAYYDGPIAKTIDAYFKRIGGWLSAEDLRDQHAEWNDPLVTSYRGVEVYGMAANTQGLATLQLLNIAENFDLRNMGFQSAQSLHVQIEAKRLAYEDRARYYADPHFAKIPIEWLNSKAYAAERAKLIKLGSILTPVHPGQAPSHGDTTYFTVADKDGLMISQIQSNFRGMGSGLVADGLGFMFQDRGQLFSLQDGHPNIYAPGKRPFQTIIPGFSTKDGKPWMSFGVMGGDMQPQGQAQIIINRVDYGLDIQAAGDSPRWHHEGSSQSMGEDPPNLDPKGIVRLEAGVPESTRNALIALGWPMGPSDGGYGRYECIEHRMSGSDRFYSAASEMRADGCALAY</sequence>
<accession>A0A7Y9T3Z2</accession>
<comment type="caution">
    <text evidence="2">The sequence shown here is derived from an EMBL/GenBank/DDBJ whole genome shotgun (WGS) entry which is preliminary data.</text>
</comment>
<dbReference type="GO" id="GO:0036374">
    <property type="term" value="F:glutathione hydrolase activity"/>
    <property type="evidence" value="ECO:0007669"/>
    <property type="project" value="UniProtKB-EC"/>
</dbReference>
<dbReference type="InterPro" id="IPR043137">
    <property type="entry name" value="GGT_ssub_C"/>
</dbReference>
<reference evidence="2 3" key="1">
    <citation type="submission" date="2020-07" db="EMBL/GenBank/DDBJ databases">
        <title>Genomic Encyclopedia of Type Strains, Phase IV (KMG-V): Genome sequencing to study the core and pangenomes of soil and plant-associated prokaryotes.</title>
        <authorList>
            <person name="Whitman W."/>
        </authorList>
    </citation>
    <scope>NUCLEOTIDE SEQUENCE [LARGE SCALE GENOMIC DNA]</scope>
    <source>
        <strain evidence="2 3">M8UP30</strain>
    </source>
</reference>
<feature type="region of interest" description="Disordered" evidence="1">
    <location>
        <begin position="21"/>
        <end position="46"/>
    </location>
</feature>
<dbReference type="PANTHER" id="PTHR43881">
    <property type="entry name" value="GAMMA-GLUTAMYLTRANSPEPTIDASE (AFU_ORTHOLOGUE AFUA_4G13580)"/>
    <property type="match status" value="1"/>
</dbReference>
<evidence type="ECO:0000313" key="3">
    <source>
        <dbReference type="Proteomes" id="UP000534186"/>
    </source>
</evidence>
<protein>
    <submittedName>
        <fullName evidence="2">Gamma-glutamyltranspeptidase/glutathione hydrolase</fullName>
        <ecNumber evidence="2">2.3.2.2</ecNumber>
        <ecNumber evidence="2">3.4.19.13</ecNumber>
    </submittedName>
</protein>
<dbReference type="AlphaFoldDB" id="A0A7Y9T3Z2"/>
<dbReference type="GO" id="GO:0103068">
    <property type="term" value="F:leukotriene C4 gamma-glutamyl transferase activity"/>
    <property type="evidence" value="ECO:0007669"/>
    <property type="project" value="UniProtKB-EC"/>
</dbReference>
<dbReference type="InterPro" id="IPR052896">
    <property type="entry name" value="GGT-like_enzyme"/>
</dbReference>
<dbReference type="SUPFAM" id="SSF56235">
    <property type="entry name" value="N-terminal nucleophile aminohydrolases (Ntn hydrolases)"/>
    <property type="match status" value="1"/>
</dbReference>
<name>A0A7Y9T3Z2_9BACT</name>
<dbReference type="EC" id="3.4.19.13" evidence="2"/>
<dbReference type="PRINTS" id="PR01210">
    <property type="entry name" value="GGTRANSPTASE"/>
</dbReference>
<dbReference type="Proteomes" id="UP000534186">
    <property type="component" value="Unassembled WGS sequence"/>
</dbReference>
<dbReference type="Gene3D" id="1.10.246.130">
    <property type="match status" value="1"/>
</dbReference>
<feature type="region of interest" description="Disordered" evidence="1">
    <location>
        <begin position="527"/>
        <end position="547"/>
    </location>
</feature>
<gene>
    <name evidence="2" type="ORF">HDF12_001244</name>
</gene>
<keyword evidence="2" id="KW-0012">Acyltransferase</keyword>
<dbReference type="EMBL" id="JACCCV010000001">
    <property type="protein sequence ID" value="NYF50879.1"/>
    <property type="molecule type" value="Genomic_DNA"/>
</dbReference>
<evidence type="ECO:0000256" key="1">
    <source>
        <dbReference type="SAM" id="MobiDB-lite"/>
    </source>
</evidence>